<feature type="domain" description="DUF1023" evidence="2">
    <location>
        <begin position="117"/>
        <end position="294"/>
    </location>
</feature>
<keyword evidence="4" id="KW-1185">Reference proteome</keyword>
<dbReference type="RefSeq" id="WP_183220487.1">
    <property type="nucleotide sequence ID" value="NZ_BMPW01000004.1"/>
</dbReference>
<evidence type="ECO:0000259" key="2">
    <source>
        <dbReference type="Pfam" id="PF06259"/>
    </source>
</evidence>
<evidence type="ECO:0000313" key="3">
    <source>
        <dbReference type="EMBL" id="MBB3095619.1"/>
    </source>
</evidence>
<dbReference type="Proteomes" id="UP000590749">
    <property type="component" value="Unassembled WGS sequence"/>
</dbReference>
<dbReference type="Gene3D" id="3.40.50.1820">
    <property type="entry name" value="alpha/beta hydrolase"/>
    <property type="match status" value="1"/>
</dbReference>
<dbReference type="InterPro" id="IPR010427">
    <property type="entry name" value="DUF1023"/>
</dbReference>
<sequence>MPRRLVTPRRTVLAAALSGLALLGGSVLGPARATPPPTPVGAAGWLADPLAPPDPVTATPARVAAFFAGLAPADATTLARRFPQVTGNLDGVPTELRYLANRLAHPETAARQILGFDDRADGRILEVLGDLDTADRVVILVPGVDTDLARFDTGLGGVRRRAPAWQARQLHDRIRADNPGARVAVVAWLGYDPPEGVGRDAVREDRAAAGALALQRFADGLALGHADRSIVVVGHSYGSTVAGLAAPGLPAQVTDIVALGSPGMGVPDRSGLHTGARVWACASPGDWIRRVPGVRILGLGHGLLPSDPEFGALALPCDDVDGHDGYFEPHTTALQALADLATTLPDSDPR</sequence>
<accession>A0A7W5FEN1</accession>
<evidence type="ECO:0000256" key="1">
    <source>
        <dbReference type="SAM" id="SignalP"/>
    </source>
</evidence>
<comment type="caution">
    <text evidence="3">The sequence shown here is derived from an EMBL/GenBank/DDBJ whole genome shotgun (WGS) entry which is preliminary data.</text>
</comment>
<reference evidence="3 4" key="1">
    <citation type="submission" date="2020-08" db="EMBL/GenBank/DDBJ databases">
        <title>Genomic Encyclopedia of Type Strains, Phase III (KMG-III): the genomes of soil and plant-associated and newly described type strains.</title>
        <authorList>
            <person name="Whitman W."/>
        </authorList>
    </citation>
    <scope>NUCLEOTIDE SEQUENCE [LARGE SCALE GENOMIC DNA]</scope>
    <source>
        <strain evidence="3 4">CECT 3287</strain>
    </source>
</reference>
<dbReference type="Pfam" id="PF06259">
    <property type="entry name" value="Abhydrolase_8"/>
    <property type="match status" value="1"/>
</dbReference>
<feature type="signal peptide" evidence="1">
    <location>
        <begin position="1"/>
        <end position="33"/>
    </location>
</feature>
<feature type="chain" id="PRO_5031531684" evidence="1">
    <location>
        <begin position="34"/>
        <end position="350"/>
    </location>
</feature>
<gene>
    <name evidence="3" type="ORF">FHR83_003289</name>
</gene>
<dbReference type="InterPro" id="IPR029058">
    <property type="entry name" value="AB_hydrolase_fold"/>
</dbReference>
<proteinExistence type="predicted"/>
<dbReference type="EMBL" id="JACHXF010000006">
    <property type="protein sequence ID" value="MBB3095619.1"/>
    <property type="molecule type" value="Genomic_DNA"/>
</dbReference>
<name>A0A7W5FEN1_9ACTN</name>
<dbReference type="AlphaFoldDB" id="A0A7W5FEN1"/>
<protein>
    <submittedName>
        <fullName evidence="3">Pimeloyl-ACP methyl ester carboxylesterase</fullName>
    </submittedName>
</protein>
<organism evidence="3 4">
    <name type="scientific">Actinoplanes campanulatus</name>
    <dbReference type="NCBI Taxonomy" id="113559"/>
    <lineage>
        <taxon>Bacteria</taxon>
        <taxon>Bacillati</taxon>
        <taxon>Actinomycetota</taxon>
        <taxon>Actinomycetes</taxon>
        <taxon>Micromonosporales</taxon>
        <taxon>Micromonosporaceae</taxon>
        <taxon>Actinoplanes</taxon>
    </lineage>
</organism>
<dbReference type="SUPFAM" id="SSF53474">
    <property type="entry name" value="alpha/beta-Hydrolases"/>
    <property type="match status" value="1"/>
</dbReference>
<keyword evidence="1" id="KW-0732">Signal</keyword>
<evidence type="ECO:0000313" key="4">
    <source>
        <dbReference type="Proteomes" id="UP000590749"/>
    </source>
</evidence>